<dbReference type="Gene3D" id="3.90.25.10">
    <property type="entry name" value="UDP-galactose 4-epimerase, domain 1"/>
    <property type="match status" value="1"/>
</dbReference>
<reference evidence="2 3" key="1">
    <citation type="submission" date="2015-04" db="EMBL/GenBank/DDBJ databases">
        <title>Lasius niger genome sequencing.</title>
        <authorList>
            <person name="Konorov E.A."/>
            <person name="Nikitin M.A."/>
            <person name="Kirill M.V."/>
            <person name="Chang P."/>
        </authorList>
    </citation>
    <scope>NUCLEOTIDE SEQUENCE [LARGE SCALE GENOMIC DNA]</scope>
    <source>
        <tissue evidence="2">Whole</tissue>
    </source>
</reference>
<dbReference type="AlphaFoldDB" id="A0A0J7JWB1"/>
<name>A0A0J7JWB1_LASNI</name>
<dbReference type="EMBL" id="LBMM01024828">
    <property type="protein sequence ID" value="KMQ82508.1"/>
    <property type="molecule type" value="Genomic_DNA"/>
</dbReference>
<dbReference type="PANTHER" id="PTHR43000">
    <property type="entry name" value="DTDP-D-GLUCOSE 4,6-DEHYDRATASE-RELATED"/>
    <property type="match status" value="1"/>
</dbReference>
<evidence type="ECO:0000313" key="3">
    <source>
        <dbReference type="Proteomes" id="UP000036403"/>
    </source>
</evidence>
<dbReference type="InterPro" id="IPR016040">
    <property type="entry name" value="NAD(P)-bd_dom"/>
</dbReference>
<dbReference type="GO" id="GO:0003824">
    <property type="term" value="F:catalytic activity"/>
    <property type="evidence" value="ECO:0007669"/>
    <property type="project" value="UniProtKB-ARBA"/>
</dbReference>
<dbReference type="Proteomes" id="UP000036403">
    <property type="component" value="Unassembled WGS sequence"/>
</dbReference>
<keyword evidence="3" id="KW-1185">Reference proteome</keyword>
<proteinExistence type="predicted"/>
<dbReference type="STRING" id="67767.A0A0J7JWB1"/>
<dbReference type="Pfam" id="PF16363">
    <property type="entry name" value="GDP_Man_Dehyd"/>
    <property type="match status" value="1"/>
</dbReference>
<feature type="domain" description="NAD(P)-binding" evidence="1">
    <location>
        <begin position="1"/>
        <end position="245"/>
    </location>
</feature>
<dbReference type="Gene3D" id="3.40.50.720">
    <property type="entry name" value="NAD(P)-binding Rossmann-like Domain"/>
    <property type="match status" value="1"/>
</dbReference>
<organism evidence="2 3">
    <name type="scientific">Lasius niger</name>
    <name type="common">Black garden ant</name>
    <dbReference type="NCBI Taxonomy" id="67767"/>
    <lineage>
        <taxon>Eukaryota</taxon>
        <taxon>Metazoa</taxon>
        <taxon>Ecdysozoa</taxon>
        <taxon>Arthropoda</taxon>
        <taxon>Hexapoda</taxon>
        <taxon>Insecta</taxon>
        <taxon>Pterygota</taxon>
        <taxon>Neoptera</taxon>
        <taxon>Endopterygota</taxon>
        <taxon>Hymenoptera</taxon>
        <taxon>Apocrita</taxon>
        <taxon>Aculeata</taxon>
        <taxon>Formicoidea</taxon>
        <taxon>Formicidae</taxon>
        <taxon>Formicinae</taxon>
        <taxon>Lasius</taxon>
        <taxon>Lasius</taxon>
    </lineage>
</organism>
<evidence type="ECO:0000313" key="2">
    <source>
        <dbReference type="EMBL" id="KMQ82508.1"/>
    </source>
</evidence>
<sequence>MNLAAETHVDRSIDGPAGFISTNIGGTFTLLEIARHYWESLQGEEKEIFCFHQISTDEVFGPLSMEDPPFDSKTPYAPHNPYSASKAAGDHLVRAWYHTYGFPAFVSNTANNYGPWQFPEKLIPLAILNALEGKKIPVYGNGLQKRDWIYVEDHAKGLADAIEQGRPGETYFLGASQPRTNLDVVKEICRLVDEMAPQEGLDRQKLITFVTDRPGHDVRYEIDPTEAENKLSWKAQNDFESGIRLTVAWYLKNKLWWENIRKSLYTGERLGLGDKNSLSEGK</sequence>
<dbReference type="InterPro" id="IPR036291">
    <property type="entry name" value="NAD(P)-bd_dom_sf"/>
</dbReference>
<accession>A0A0J7JWB1</accession>
<comment type="caution">
    <text evidence="2">The sequence shown here is derived from an EMBL/GenBank/DDBJ whole genome shotgun (WGS) entry which is preliminary data.</text>
</comment>
<dbReference type="OrthoDB" id="6235964at2759"/>
<evidence type="ECO:0000259" key="1">
    <source>
        <dbReference type="Pfam" id="PF16363"/>
    </source>
</evidence>
<dbReference type="PaxDb" id="67767-A0A0J7JWB1"/>
<gene>
    <name evidence="2" type="ORF">RF55_22692</name>
</gene>
<protein>
    <submittedName>
        <fullName evidence="2">Dtdp-glucose-dehydratase</fullName>
    </submittedName>
</protein>
<dbReference type="SUPFAM" id="SSF51735">
    <property type="entry name" value="NAD(P)-binding Rossmann-fold domains"/>
    <property type="match status" value="1"/>
</dbReference>